<name>A0A914N0G9_MELIC</name>
<dbReference type="WBParaSite" id="Minc3s02648g31044">
    <property type="protein sequence ID" value="Minc3s02648g31044"/>
    <property type="gene ID" value="Minc3s02648g31044"/>
</dbReference>
<dbReference type="Proteomes" id="UP000887563">
    <property type="component" value="Unplaced"/>
</dbReference>
<organism evidence="1 2">
    <name type="scientific">Meloidogyne incognita</name>
    <name type="common">Southern root-knot nematode worm</name>
    <name type="synonym">Oxyuris incognita</name>
    <dbReference type="NCBI Taxonomy" id="6306"/>
    <lineage>
        <taxon>Eukaryota</taxon>
        <taxon>Metazoa</taxon>
        <taxon>Ecdysozoa</taxon>
        <taxon>Nematoda</taxon>
        <taxon>Chromadorea</taxon>
        <taxon>Rhabditida</taxon>
        <taxon>Tylenchina</taxon>
        <taxon>Tylenchomorpha</taxon>
        <taxon>Tylenchoidea</taxon>
        <taxon>Meloidogynidae</taxon>
        <taxon>Meloidogyninae</taxon>
        <taxon>Meloidogyne</taxon>
        <taxon>Meloidogyne incognita group</taxon>
    </lineage>
</organism>
<evidence type="ECO:0000313" key="1">
    <source>
        <dbReference type="Proteomes" id="UP000887563"/>
    </source>
</evidence>
<proteinExistence type="predicted"/>
<sequence length="81" mass="9454">MITITQNFWLNNRNKTILMTNTCITCKNICILQKSQMRRFVRANVDDTTPFCKVTTALFVFSTTLRKIVQTFKRGTLNRCS</sequence>
<accession>A0A914N0G9</accession>
<evidence type="ECO:0000313" key="2">
    <source>
        <dbReference type="WBParaSite" id="Minc3s02648g31044"/>
    </source>
</evidence>
<reference evidence="2" key="1">
    <citation type="submission" date="2022-11" db="UniProtKB">
        <authorList>
            <consortium name="WormBaseParasite"/>
        </authorList>
    </citation>
    <scope>IDENTIFICATION</scope>
</reference>
<dbReference type="AlphaFoldDB" id="A0A914N0G9"/>
<protein>
    <submittedName>
        <fullName evidence="2">Uncharacterized protein</fullName>
    </submittedName>
</protein>
<keyword evidence="1" id="KW-1185">Reference proteome</keyword>